<evidence type="ECO:0000256" key="3">
    <source>
        <dbReference type="HAMAP-Rule" id="MF_00099"/>
    </source>
</evidence>
<dbReference type="EC" id="3.1.1.61" evidence="3"/>
<feature type="active site" evidence="3 4">
    <location>
        <position position="195"/>
    </location>
</feature>
<evidence type="ECO:0000256" key="4">
    <source>
        <dbReference type="PROSITE-ProRule" id="PRU00050"/>
    </source>
</evidence>
<dbReference type="PANTHER" id="PTHR42872:SF3">
    <property type="entry name" value="PROTEIN-GLUTAMATE METHYLESTERASE_PROTEIN-GLUTAMINE GLUTAMINASE 1"/>
    <property type="match status" value="1"/>
</dbReference>
<dbReference type="OrthoDB" id="9793421at2"/>
<dbReference type="InterPro" id="IPR035909">
    <property type="entry name" value="CheB_C"/>
</dbReference>
<comment type="subcellular location">
    <subcellularLocation>
        <location evidence="3">Cytoplasm</location>
    </subcellularLocation>
</comment>
<name>A0A517T7B3_9PLAN</name>
<dbReference type="PROSITE" id="PS50122">
    <property type="entry name" value="CHEB"/>
    <property type="match status" value="1"/>
</dbReference>
<feature type="active site" evidence="3 4">
    <location>
        <position position="168"/>
    </location>
</feature>
<feature type="domain" description="CheB-type methylesterase" evidence="7">
    <location>
        <begin position="156"/>
        <end position="343"/>
    </location>
</feature>
<dbReference type="InterPro" id="IPR011006">
    <property type="entry name" value="CheY-like_superfamily"/>
</dbReference>
<feature type="domain" description="Response regulatory" evidence="6">
    <location>
        <begin position="7"/>
        <end position="125"/>
    </location>
</feature>
<evidence type="ECO:0000256" key="5">
    <source>
        <dbReference type="PROSITE-ProRule" id="PRU00169"/>
    </source>
</evidence>
<dbReference type="PIRSF" id="PIRSF000876">
    <property type="entry name" value="RR_chemtxs_CheB"/>
    <property type="match status" value="1"/>
</dbReference>
<reference evidence="8 9" key="1">
    <citation type="submission" date="2019-02" db="EMBL/GenBank/DDBJ databases">
        <title>Deep-cultivation of Planctomycetes and their phenomic and genomic characterization uncovers novel biology.</title>
        <authorList>
            <person name="Wiegand S."/>
            <person name="Jogler M."/>
            <person name="Boedeker C."/>
            <person name="Pinto D."/>
            <person name="Vollmers J."/>
            <person name="Rivas-Marin E."/>
            <person name="Kohn T."/>
            <person name="Peeters S.H."/>
            <person name="Heuer A."/>
            <person name="Rast P."/>
            <person name="Oberbeckmann S."/>
            <person name="Bunk B."/>
            <person name="Jeske O."/>
            <person name="Meyerdierks A."/>
            <person name="Storesund J.E."/>
            <person name="Kallscheuer N."/>
            <person name="Luecker S."/>
            <person name="Lage O.M."/>
            <person name="Pohl T."/>
            <person name="Merkel B.J."/>
            <person name="Hornburger P."/>
            <person name="Mueller R.-W."/>
            <person name="Bruemmer F."/>
            <person name="Labrenz M."/>
            <person name="Spormann A.M."/>
            <person name="Op den Camp H."/>
            <person name="Overmann J."/>
            <person name="Amann R."/>
            <person name="Jetten M.S.M."/>
            <person name="Mascher T."/>
            <person name="Medema M.H."/>
            <person name="Devos D.P."/>
            <person name="Kaster A.-K."/>
            <person name="Ovreas L."/>
            <person name="Rohde M."/>
            <person name="Galperin M.Y."/>
            <person name="Jogler C."/>
        </authorList>
    </citation>
    <scope>NUCLEOTIDE SEQUENCE [LARGE SCALE GENOMIC DNA]</scope>
    <source>
        <strain evidence="8 9">V22</strain>
    </source>
</reference>
<dbReference type="Proteomes" id="UP000319976">
    <property type="component" value="Chromosome"/>
</dbReference>
<comment type="catalytic activity">
    <reaction evidence="3">
        <text>L-glutaminyl-[protein] + H2O = L-glutamyl-[protein] + NH4(+)</text>
        <dbReference type="Rhea" id="RHEA:16441"/>
        <dbReference type="Rhea" id="RHEA-COMP:10207"/>
        <dbReference type="Rhea" id="RHEA-COMP:10208"/>
        <dbReference type="ChEBI" id="CHEBI:15377"/>
        <dbReference type="ChEBI" id="CHEBI:28938"/>
        <dbReference type="ChEBI" id="CHEBI:29973"/>
        <dbReference type="ChEBI" id="CHEBI:30011"/>
        <dbReference type="EC" id="3.5.1.44"/>
    </reaction>
</comment>
<dbReference type="KEGG" id="chya:V22_14880"/>
<evidence type="ECO:0000259" key="7">
    <source>
        <dbReference type="PROSITE" id="PS50122"/>
    </source>
</evidence>
<dbReference type="RefSeq" id="WP_145261262.1">
    <property type="nucleotide sequence ID" value="NZ_CP036316.1"/>
</dbReference>
<comment type="similarity">
    <text evidence="3">Belongs to the CheB family.</text>
</comment>
<dbReference type="HAMAP" id="MF_00099">
    <property type="entry name" value="CheB_chemtxs"/>
    <property type="match status" value="1"/>
</dbReference>
<dbReference type="NCBIfam" id="NF001965">
    <property type="entry name" value="PRK00742.1"/>
    <property type="match status" value="1"/>
</dbReference>
<dbReference type="EC" id="3.5.1.44" evidence="3"/>
<keyword evidence="3 5" id="KW-0597">Phosphoprotein</keyword>
<comment type="PTM">
    <text evidence="3">Phosphorylated by CheA. Phosphorylation of the N-terminal regulatory domain activates the methylesterase activity.</text>
</comment>
<protein>
    <recommendedName>
        <fullName evidence="3">Protein-glutamate methylesterase/protein-glutamine glutaminase</fullName>
        <ecNumber evidence="3">3.1.1.61</ecNumber>
        <ecNumber evidence="3">3.5.1.44</ecNumber>
    </recommendedName>
</protein>
<feature type="active site" evidence="3 4">
    <location>
        <position position="292"/>
    </location>
</feature>
<dbReference type="GO" id="GO:0050568">
    <property type="term" value="F:protein-glutamine glutaminase activity"/>
    <property type="evidence" value="ECO:0007669"/>
    <property type="project" value="UniProtKB-UniRule"/>
</dbReference>
<dbReference type="InterPro" id="IPR008248">
    <property type="entry name" value="CheB-like"/>
</dbReference>
<feature type="modified residue" description="4-aspartylphosphate" evidence="3 5">
    <location>
        <position position="58"/>
    </location>
</feature>
<evidence type="ECO:0000313" key="9">
    <source>
        <dbReference type="Proteomes" id="UP000319976"/>
    </source>
</evidence>
<keyword evidence="3 4" id="KW-0145">Chemotaxis</keyword>
<dbReference type="Gene3D" id="3.40.50.180">
    <property type="entry name" value="Methylesterase CheB, C-terminal domain"/>
    <property type="match status" value="1"/>
</dbReference>
<dbReference type="CDD" id="cd17541">
    <property type="entry name" value="REC_CheB-like"/>
    <property type="match status" value="1"/>
</dbReference>
<evidence type="ECO:0000259" key="6">
    <source>
        <dbReference type="PROSITE" id="PS50110"/>
    </source>
</evidence>
<sequence length="353" mass="37126">MSLREIQVLVVDDSAVIRGLISRVLESDPRIGVAGSAMNGEAALRWLDRNSADVVVLDVEMPVMDGLTALKEIQKLHPQVRVIMASSLTYKGADTTVQALMLGAAGCVAKPVAGSKAHSIEQLAKELIELVTCLAPTEATSTSTQQSIAPVRVTGTSTSPEAIVVGASTGGPRALSEFLSGLSPAVTQPIFIVQHMPPLFTPMLAKRLGDDTGRDAKEAAGGEIVSSGQLYVAPGGKHLELTRNSGGQVVTRLTESPEEHYCRPSVNPLFRTAAKVYQSSLLGVMLTGMGEDGIEGTQELVRHGGVMIAQDEASSVVWGMPGAVCRAGLASKTLPLHEISTMVEHLCCRKVTV</sequence>
<dbReference type="GO" id="GO:0000156">
    <property type="term" value="F:phosphorelay response regulator activity"/>
    <property type="evidence" value="ECO:0007669"/>
    <property type="project" value="InterPro"/>
</dbReference>
<accession>A0A517T7B3</accession>
<keyword evidence="3" id="KW-0963">Cytoplasm</keyword>
<dbReference type="Pfam" id="PF00072">
    <property type="entry name" value="Response_reg"/>
    <property type="match status" value="1"/>
</dbReference>
<comment type="catalytic activity">
    <reaction evidence="2 3">
        <text>[protein]-L-glutamate 5-O-methyl ester + H2O = L-glutamyl-[protein] + methanol + H(+)</text>
        <dbReference type="Rhea" id="RHEA:23236"/>
        <dbReference type="Rhea" id="RHEA-COMP:10208"/>
        <dbReference type="Rhea" id="RHEA-COMP:10311"/>
        <dbReference type="ChEBI" id="CHEBI:15377"/>
        <dbReference type="ChEBI" id="CHEBI:15378"/>
        <dbReference type="ChEBI" id="CHEBI:17790"/>
        <dbReference type="ChEBI" id="CHEBI:29973"/>
        <dbReference type="ChEBI" id="CHEBI:82795"/>
        <dbReference type="EC" id="3.1.1.61"/>
    </reaction>
</comment>
<dbReference type="GO" id="GO:0008984">
    <property type="term" value="F:protein-glutamate methylesterase activity"/>
    <property type="evidence" value="ECO:0007669"/>
    <property type="project" value="UniProtKB-UniRule"/>
</dbReference>
<proteinExistence type="inferred from homology"/>
<dbReference type="InterPro" id="IPR000673">
    <property type="entry name" value="Sig_transdc_resp-reg_Me-estase"/>
</dbReference>
<dbReference type="EMBL" id="CP036316">
    <property type="protein sequence ID" value="QDT64257.1"/>
    <property type="molecule type" value="Genomic_DNA"/>
</dbReference>
<dbReference type="PANTHER" id="PTHR42872">
    <property type="entry name" value="PROTEIN-GLUTAMATE METHYLESTERASE/PROTEIN-GLUTAMINE GLUTAMINASE"/>
    <property type="match status" value="1"/>
</dbReference>
<keyword evidence="9" id="KW-1185">Reference proteome</keyword>
<evidence type="ECO:0000256" key="1">
    <source>
        <dbReference type="ARBA" id="ARBA00022801"/>
    </source>
</evidence>
<organism evidence="8 9">
    <name type="scientific">Calycomorphotria hydatis</name>
    <dbReference type="NCBI Taxonomy" id="2528027"/>
    <lineage>
        <taxon>Bacteria</taxon>
        <taxon>Pseudomonadati</taxon>
        <taxon>Planctomycetota</taxon>
        <taxon>Planctomycetia</taxon>
        <taxon>Planctomycetales</taxon>
        <taxon>Planctomycetaceae</taxon>
        <taxon>Calycomorphotria</taxon>
    </lineage>
</organism>
<dbReference type="CDD" id="cd16432">
    <property type="entry name" value="CheB_Rec"/>
    <property type="match status" value="1"/>
</dbReference>
<dbReference type="Gene3D" id="3.40.50.2300">
    <property type="match status" value="1"/>
</dbReference>
<keyword evidence="1 3" id="KW-0378">Hydrolase</keyword>
<dbReference type="AlphaFoldDB" id="A0A517T7B3"/>
<dbReference type="InterPro" id="IPR001789">
    <property type="entry name" value="Sig_transdc_resp-reg_receiver"/>
</dbReference>
<dbReference type="GO" id="GO:0006935">
    <property type="term" value="P:chemotaxis"/>
    <property type="evidence" value="ECO:0007669"/>
    <property type="project" value="UniProtKB-UniRule"/>
</dbReference>
<dbReference type="SUPFAM" id="SSF52172">
    <property type="entry name" value="CheY-like"/>
    <property type="match status" value="1"/>
</dbReference>
<gene>
    <name evidence="3 8" type="primary">cheB</name>
    <name evidence="8" type="ORF">V22_14880</name>
</gene>
<dbReference type="SUPFAM" id="SSF52738">
    <property type="entry name" value="Methylesterase CheB, C-terminal domain"/>
    <property type="match status" value="1"/>
</dbReference>
<comment type="function">
    <text evidence="3">Involved in chemotaxis. Part of a chemotaxis signal transduction system that modulates chemotaxis in response to various stimuli. Catalyzes the demethylation of specific methylglutamate residues introduced into the chemoreceptors (methyl-accepting chemotaxis proteins or MCP) by CheR. Also mediates the irreversible deamidation of specific glutamine residues to glutamic acid.</text>
</comment>
<dbReference type="GO" id="GO:0005737">
    <property type="term" value="C:cytoplasm"/>
    <property type="evidence" value="ECO:0007669"/>
    <property type="project" value="UniProtKB-SubCell"/>
</dbReference>
<dbReference type="Pfam" id="PF01339">
    <property type="entry name" value="CheB_methylest"/>
    <property type="match status" value="1"/>
</dbReference>
<evidence type="ECO:0000313" key="8">
    <source>
        <dbReference type="EMBL" id="QDT64257.1"/>
    </source>
</evidence>
<comment type="domain">
    <text evidence="3">Contains a C-terminal catalytic domain, and an N-terminal region which modulates catalytic activity.</text>
</comment>
<dbReference type="PROSITE" id="PS50110">
    <property type="entry name" value="RESPONSE_REGULATORY"/>
    <property type="match status" value="1"/>
</dbReference>
<dbReference type="SMART" id="SM00448">
    <property type="entry name" value="REC"/>
    <property type="match status" value="1"/>
</dbReference>
<evidence type="ECO:0000256" key="2">
    <source>
        <dbReference type="ARBA" id="ARBA00048267"/>
    </source>
</evidence>